<evidence type="ECO:0000256" key="3">
    <source>
        <dbReference type="ARBA" id="ARBA00022448"/>
    </source>
</evidence>
<dbReference type="InterPro" id="IPR002549">
    <property type="entry name" value="AI-2E-like"/>
</dbReference>
<name>A0A1Q2D813_9ENTE</name>
<dbReference type="Proteomes" id="UP000188246">
    <property type="component" value="Chromosome"/>
</dbReference>
<keyword evidence="3" id="KW-0813">Transport</keyword>
<keyword evidence="4" id="KW-1003">Cell membrane</keyword>
<keyword evidence="5" id="KW-0812">Transmembrane</keyword>
<evidence type="ECO:0000256" key="2">
    <source>
        <dbReference type="ARBA" id="ARBA00009773"/>
    </source>
</evidence>
<evidence type="ECO:0000256" key="6">
    <source>
        <dbReference type="ARBA" id="ARBA00022989"/>
    </source>
</evidence>
<dbReference type="GO" id="GO:0055085">
    <property type="term" value="P:transmembrane transport"/>
    <property type="evidence" value="ECO:0007669"/>
    <property type="project" value="TreeGrafter"/>
</dbReference>
<dbReference type="GO" id="GO:0005886">
    <property type="term" value="C:plasma membrane"/>
    <property type="evidence" value="ECO:0007669"/>
    <property type="project" value="UniProtKB-SubCell"/>
</dbReference>
<keyword evidence="6" id="KW-1133">Transmembrane helix</keyword>
<gene>
    <name evidence="8" type="ORF">BW732_09565</name>
</gene>
<sequence length="395" mass="43729">MSTEEKHEELKTWFARWFLNNKFVTSLLIILLCLLIIFTFQKVEFFFRPIAQFLGIVGLPLIISGLLYYLLNPIVDFMERKGINRVLTIAVLFVLIIGLIVWGVIIVVPKIQAQTHSFITNWPDYWQTIESKSADLLNMPILEKYGAPLEKALTELTDSVSKFTSSIAKFLSGNAFKGIGNIVGAVADIVVVVITVPFVLFYLLKDGKNLMPYTTKFLPIKMRQPTVSVLKDINEKLSSYVRGQVTVAFAVSIIFMLGLSIIGLEYSVTLGVLAGVLNLIPFLGSALAMIPIVILAMVNGPKMLIAVIIVFIIEQTLEGKVVSPLVLGNQLNIHPLTIIFVLLTAGKLFGLLGVVLGIPGYAAIKVVVSHAFIWYQEVSGLYEPDDVISLKKEDK</sequence>
<dbReference type="AlphaFoldDB" id="A0A1Q2D813"/>
<dbReference type="PANTHER" id="PTHR21716:SF53">
    <property type="entry name" value="PERMEASE PERM-RELATED"/>
    <property type="match status" value="1"/>
</dbReference>
<dbReference type="OrthoDB" id="9793390at2"/>
<comment type="subcellular location">
    <subcellularLocation>
        <location evidence="1">Cell membrane</location>
        <topology evidence="1">Multi-pass membrane protein</topology>
    </subcellularLocation>
</comment>
<organism evidence="8 9">
    <name type="scientific">Vagococcus penaei</name>
    <dbReference type="NCBI Taxonomy" id="633807"/>
    <lineage>
        <taxon>Bacteria</taxon>
        <taxon>Bacillati</taxon>
        <taxon>Bacillota</taxon>
        <taxon>Bacilli</taxon>
        <taxon>Lactobacillales</taxon>
        <taxon>Enterococcaceae</taxon>
        <taxon>Vagococcus</taxon>
    </lineage>
</organism>
<dbReference type="KEGG" id="vpi:BW732_09565"/>
<dbReference type="Pfam" id="PF01594">
    <property type="entry name" value="AI-2E_transport"/>
    <property type="match status" value="1"/>
</dbReference>
<evidence type="ECO:0000313" key="9">
    <source>
        <dbReference type="Proteomes" id="UP000188246"/>
    </source>
</evidence>
<protein>
    <submittedName>
        <fullName evidence="8">AI-2E family transporter</fullName>
    </submittedName>
</protein>
<comment type="similarity">
    <text evidence="2">Belongs to the autoinducer-2 exporter (AI-2E) (TC 2.A.86) family.</text>
</comment>
<dbReference type="PANTHER" id="PTHR21716">
    <property type="entry name" value="TRANSMEMBRANE PROTEIN"/>
    <property type="match status" value="1"/>
</dbReference>
<reference evidence="8 9" key="1">
    <citation type="journal article" date="2010" name="Int. J. Syst. Evol. Microbiol.">
        <title>Vagococcus penaei sp. nov., isolated from spoilage microbiota of cooked shrimp (Penaeus vannamei).</title>
        <authorList>
            <person name="Jaffres E."/>
            <person name="Prevost H."/>
            <person name="Rossero A."/>
            <person name="Joffraud J.J."/>
            <person name="Dousset X."/>
        </authorList>
    </citation>
    <scope>NUCLEOTIDE SEQUENCE [LARGE SCALE GENOMIC DNA]</scope>
    <source>
        <strain evidence="8 9">CD276</strain>
    </source>
</reference>
<dbReference type="EMBL" id="CP019609">
    <property type="protein sequence ID" value="AQP54450.1"/>
    <property type="molecule type" value="Genomic_DNA"/>
</dbReference>
<keyword evidence="7" id="KW-0472">Membrane</keyword>
<evidence type="ECO:0000256" key="7">
    <source>
        <dbReference type="ARBA" id="ARBA00023136"/>
    </source>
</evidence>
<dbReference type="STRING" id="633807.BW732_09565"/>
<evidence type="ECO:0000256" key="1">
    <source>
        <dbReference type="ARBA" id="ARBA00004651"/>
    </source>
</evidence>
<dbReference type="RefSeq" id="WP_077276530.1">
    <property type="nucleotide sequence ID" value="NZ_CP019609.1"/>
</dbReference>
<keyword evidence="9" id="KW-1185">Reference proteome</keyword>
<accession>A0A1Q2D813</accession>
<evidence type="ECO:0000256" key="5">
    <source>
        <dbReference type="ARBA" id="ARBA00022692"/>
    </source>
</evidence>
<proteinExistence type="inferred from homology"/>
<evidence type="ECO:0000313" key="8">
    <source>
        <dbReference type="EMBL" id="AQP54450.1"/>
    </source>
</evidence>
<evidence type="ECO:0000256" key="4">
    <source>
        <dbReference type="ARBA" id="ARBA00022475"/>
    </source>
</evidence>